<dbReference type="Proteomes" id="UP000806285">
    <property type="component" value="Unassembled WGS sequence"/>
</dbReference>
<evidence type="ECO:0000256" key="1">
    <source>
        <dbReference type="SAM" id="SignalP"/>
    </source>
</evidence>
<reference evidence="2 3" key="1">
    <citation type="submission" date="2020-10" db="EMBL/GenBank/DDBJ databases">
        <title>Ramlibacter sp. HM2 16S ribosomal RNA gene Genome sequencing and assembly.</title>
        <authorList>
            <person name="Kang M."/>
        </authorList>
    </citation>
    <scope>NUCLEOTIDE SEQUENCE [LARGE SCALE GENOMIC DNA]</scope>
    <source>
        <strain evidence="2 3">HM2</strain>
    </source>
</reference>
<feature type="chain" id="PRO_5046736953" evidence="1">
    <location>
        <begin position="22"/>
        <end position="141"/>
    </location>
</feature>
<feature type="signal peptide" evidence="1">
    <location>
        <begin position="1"/>
        <end position="21"/>
    </location>
</feature>
<accession>A0ABR9S1I1</accession>
<evidence type="ECO:0000313" key="3">
    <source>
        <dbReference type="Proteomes" id="UP000806285"/>
    </source>
</evidence>
<comment type="caution">
    <text evidence="2">The sequence shown here is derived from an EMBL/GenBank/DDBJ whole genome shotgun (WGS) entry which is preliminary data.</text>
</comment>
<dbReference type="EMBL" id="JADDIV010000002">
    <property type="protein sequence ID" value="MBE7367363.1"/>
    <property type="molecule type" value="Genomic_DNA"/>
</dbReference>
<name>A0ABR9S1I1_9BURK</name>
<sequence>MRTNRLFLLAAAALLGAPAFAQSEAQCIVAGRLSDARWAPRLAGVQLLGGDGRVVTAASREALAAVKQARLAQPALLSRCDGDAPLFQADGEAPGRRTQVPAVAAGTVEVEGVAFPKLRTGGELVELRVRVPAQRVVMVTR</sequence>
<protein>
    <submittedName>
        <fullName evidence="2">Uncharacterized protein</fullName>
    </submittedName>
</protein>
<organism evidence="2 3">
    <name type="scientific">Ramlibacter pallidus</name>
    <dbReference type="NCBI Taxonomy" id="2780087"/>
    <lineage>
        <taxon>Bacteria</taxon>
        <taxon>Pseudomonadati</taxon>
        <taxon>Pseudomonadota</taxon>
        <taxon>Betaproteobacteria</taxon>
        <taxon>Burkholderiales</taxon>
        <taxon>Comamonadaceae</taxon>
        <taxon>Ramlibacter</taxon>
    </lineage>
</organism>
<proteinExistence type="predicted"/>
<dbReference type="RefSeq" id="WP_193675976.1">
    <property type="nucleotide sequence ID" value="NZ_JADDIV010000002.1"/>
</dbReference>
<gene>
    <name evidence="2" type="ORF">IM787_07295</name>
</gene>
<keyword evidence="3" id="KW-1185">Reference proteome</keyword>
<evidence type="ECO:0000313" key="2">
    <source>
        <dbReference type="EMBL" id="MBE7367363.1"/>
    </source>
</evidence>
<keyword evidence="1" id="KW-0732">Signal</keyword>